<evidence type="ECO:0000256" key="8">
    <source>
        <dbReference type="SAM" id="MobiDB-lite"/>
    </source>
</evidence>
<evidence type="ECO:0000256" key="4">
    <source>
        <dbReference type="ARBA" id="ARBA00022833"/>
    </source>
</evidence>
<evidence type="ECO:0000313" key="10">
    <source>
        <dbReference type="EMBL" id="KAJ1255695.1"/>
    </source>
</evidence>
<dbReference type="Pfam" id="PF05699">
    <property type="entry name" value="Dimer_Tnp_hAT"/>
    <property type="match status" value="1"/>
</dbReference>
<comment type="subcellular location">
    <subcellularLocation>
        <location evidence="1">Nucleus</location>
    </subcellularLocation>
</comment>
<dbReference type="SUPFAM" id="SSF53098">
    <property type="entry name" value="Ribonuclease H-like"/>
    <property type="match status" value="1"/>
</dbReference>
<dbReference type="PANTHER" id="PTHR32166">
    <property type="entry name" value="OSJNBA0013A04.12 PROTEIN"/>
    <property type="match status" value="1"/>
</dbReference>
<feature type="region of interest" description="Disordered" evidence="8">
    <location>
        <begin position="673"/>
        <end position="746"/>
    </location>
</feature>
<sequence length="1102" mass="124782">MSSAASTAHTSQSTSRKDPAWEHALPLTGKEARNEVGCKYCKKYYKGGITRFKRHLAGIKGDSVSCTQVPDDVKEKIQAMVDAFGEKKNAKLEAQIKFRQQVNVNGNSDEDCVEMEVVGEVEVQGDSTAAASTLVPKKPKSKGPLDSYCMHPEQARAKEKHLQTTMNQHFKVKEREKAHQYIADWFYQVAIPHNTVLLDSFDLMLEAIGQFGPGLKKPSPYMLGTPLLNKHINLVQEFLQVQKEQWSSTGCSIMIDAWTDRRGRSLMNLVAHCSRGVYFLDAIDASLEVHNAKYIYSLVSSCIDEIGPEKVVQVVTDNASNNMSASKLLRVKYPHIFWTSCAAHCIDLMLEDIGKISMVHNMIQDGKSITNLLYRHVRLLAIMRQFTNGDLVRASTTRFATSYLNLRSLYDKRNELKQLFASKDWAESSWSKQKAGQNAHDLVMNNKFWSQMLEVINYFEPLAYVLRRVDGDVPAMGYIYGDLLNAKKEIAARLNENKKKYGPIWKIIDERWGNKLKTALHKSGYFLNPSFFYNNRQEMEEEVMMEAVIECATRMYPEDAIVQDNIVSQLSAYTEATGSFGTAMALRQRNSPTISPANWWSAHGTSAKELRKMAIRILSLTCSSSACERNWSAFERVHSKKRTRLGQRKLNALVFVMFNKRLQWKYSQKDRDPLVPKFVDDEPPNEWIVDDPATPEEEEDNNSEGESSKTKESQVMEDEEEVFDSSESEREEEGNIPYADESSDHERVLVSPPAVRSWIQQHQLRLRPPDGADVEEAVYRDWSGLPLDLVALVMRVLDIPNLLRAGCVCTSWYAAYSVVRCVRIPITDAAPCLLYSRAANDADTATLHSPSGGVDFKVRVPAPMFRSRYVIGSGHGWVVAADEASNLHAFNPLTGAQLDLPPVTGLYHVETSSDDQGRLLYNLYDDELGPDTPSVYTPRELRMLLYYHVHLSCSPSAGAECVILLEHRPVSEHSYAALAMRDGLRSRRTRPHTEARTLTRPLQVPVEHAHDVIDPCIESYTYEMQLHKVDIDDRKLVEVRSSDLRGHALFLGFNSAIFLSTKDFPSLRPNCAYLMDDNSEMIILNMYGCRDVGIWNFENKDP</sequence>
<evidence type="ECO:0000256" key="2">
    <source>
        <dbReference type="ARBA" id="ARBA00022723"/>
    </source>
</evidence>
<dbReference type="Gene3D" id="1.20.1280.50">
    <property type="match status" value="1"/>
</dbReference>
<proteinExistence type="predicted"/>
<dbReference type="GO" id="GO:0003677">
    <property type="term" value="F:DNA binding"/>
    <property type="evidence" value="ECO:0007669"/>
    <property type="project" value="UniProtKB-KW"/>
</dbReference>
<feature type="region of interest" description="Disordered" evidence="8">
    <location>
        <begin position="1"/>
        <end position="22"/>
    </location>
</feature>
<keyword evidence="2" id="KW-0479">Metal-binding</keyword>
<dbReference type="PROSITE" id="PS50808">
    <property type="entry name" value="ZF_BED"/>
    <property type="match status" value="1"/>
</dbReference>
<dbReference type="GO" id="GO:0008270">
    <property type="term" value="F:zinc ion binding"/>
    <property type="evidence" value="ECO:0007669"/>
    <property type="project" value="UniProtKB-KW"/>
</dbReference>
<dbReference type="PANTHER" id="PTHR32166:SF74">
    <property type="entry name" value="OS05G0256350 PROTEIN"/>
    <property type="match status" value="1"/>
</dbReference>
<keyword evidence="11" id="KW-1185">Reference proteome</keyword>
<feature type="compositionally biased region" description="Acidic residues" evidence="8">
    <location>
        <begin position="693"/>
        <end position="703"/>
    </location>
</feature>
<dbReference type="GO" id="GO:0046983">
    <property type="term" value="F:protein dimerization activity"/>
    <property type="evidence" value="ECO:0007669"/>
    <property type="project" value="InterPro"/>
</dbReference>
<reference evidence="10 11" key="1">
    <citation type="submission" date="2022-10" db="EMBL/GenBank/DDBJ databases">
        <title>WGS assembly of Paspalum vaginatum 540-79.</title>
        <authorList>
            <person name="Sun G."/>
            <person name="Wase N."/>
            <person name="Shu S."/>
            <person name="Jenkins J."/>
            <person name="Zhou B."/>
            <person name="Torres-Rodriguez J."/>
            <person name="Chen C."/>
            <person name="Sandor L."/>
            <person name="Plott C."/>
            <person name="Yoshinga Y."/>
            <person name="Daum C."/>
            <person name="Qi P."/>
            <person name="Barry K."/>
            <person name="Lipzen A."/>
            <person name="Berry L."/>
            <person name="Pedersen C."/>
            <person name="Gottilla T."/>
            <person name="Foltz A."/>
            <person name="Yu H."/>
            <person name="O'Malley R."/>
            <person name="Zhang C."/>
            <person name="Devos K."/>
            <person name="Sigmon B."/>
            <person name="Yu B."/>
            <person name="Obata T."/>
            <person name="Schmutz J."/>
            <person name="Schnable J."/>
        </authorList>
    </citation>
    <scope>NUCLEOTIDE SEQUENCE [LARGE SCALE GENOMIC DNA]</scope>
    <source>
        <strain evidence="11">cv. 540-79</strain>
    </source>
</reference>
<keyword evidence="3 7" id="KW-0863">Zinc-finger</keyword>
<feature type="domain" description="BED-type" evidence="9">
    <location>
        <begin position="15"/>
        <end position="73"/>
    </location>
</feature>
<protein>
    <recommendedName>
        <fullName evidence="9">BED-type domain-containing protein</fullName>
    </recommendedName>
</protein>
<dbReference type="InterPro" id="IPR008906">
    <property type="entry name" value="HATC_C_dom"/>
</dbReference>
<dbReference type="SUPFAM" id="SSF81383">
    <property type="entry name" value="F-box domain"/>
    <property type="match status" value="1"/>
</dbReference>
<accession>A0A9W7XAS8</accession>
<keyword evidence="6" id="KW-0539">Nucleus</keyword>
<dbReference type="InterPro" id="IPR036047">
    <property type="entry name" value="F-box-like_dom_sf"/>
</dbReference>
<evidence type="ECO:0000313" key="11">
    <source>
        <dbReference type="Proteomes" id="UP001164776"/>
    </source>
</evidence>
<evidence type="ECO:0000256" key="7">
    <source>
        <dbReference type="PROSITE-ProRule" id="PRU00027"/>
    </source>
</evidence>
<dbReference type="Pfam" id="PF02892">
    <property type="entry name" value="zf-BED"/>
    <property type="match status" value="1"/>
</dbReference>
<keyword evidence="5" id="KW-0238">DNA-binding</keyword>
<name>A0A9W7XAS8_9POAL</name>
<dbReference type="Pfam" id="PF04937">
    <property type="entry name" value="DUF659"/>
    <property type="match status" value="1"/>
</dbReference>
<comment type="caution">
    <text evidence="10">The sequence shown here is derived from an EMBL/GenBank/DDBJ whole genome shotgun (WGS) entry which is preliminary data.</text>
</comment>
<evidence type="ECO:0000256" key="1">
    <source>
        <dbReference type="ARBA" id="ARBA00004123"/>
    </source>
</evidence>
<dbReference type="InterPro" id="IPR012337">
    <property type="entry name" value="RNaseH-like_sf"/>
</dbReference>
<dbReference type="OrthoDB" id="685289at2759"/>
<evidence type="ECO:0000256" key="3">
    <source>
        <dbReference type="ARBA" id="ARBA00022771"/>
    </source>
</evidence>
<feature type="compositionally biased region" description="Low complexity" evidence="8">
    <location>
        <begin position="1"/>
        <end position="14"/>
    </location>
</feature>
<dbReference type="AlphaFoldDB" id="A0A9W7XAS8"/>
<dbReference type="InterPro" id="IPR003656">
    <property type="entry name" value="Znf_BED"/>
</dbReference>
<dbReference type="EMBL" id="MU629651">
    <property type="protein sequence ID" value="KAJ1255695.1"/>
    <property type="molecule type" value="Genomic_DNA"/>
</dbReference>
<keyword evidence="4" id="KW-0862">Zinc</keyword>
<dbReference type="GO" id="GO:0005634">
    <property type="term" value="C:nucleus"/>
    <property type="evidence" value="ECO:0007669"/>
    <property type="project" value="UniProtKB-SubCell"/>
</dbReference>
<dbReference type="Proteomes" id="UP001164776">
    <property type="component" value="Unassembled WGS sequence"/>
</dbReference>
<evidence type="ECO:0000256" key="5">
    <source>
        <dbReference type="ARBA" id="ARBA00023125"/>
    </source>
</evidence>
<evidence type="ECO:0000259" key="9">
    <source>
        <dbReference type="PROSITE" id="PS50808"/>
    </source>
</evidence>
<dbReference type="InterPro" id="IPR005174">
    <property type="entry name" value="KIB1-4_b-propeller"/>
</dbReference>
<evidence type="ECO:0000256" key="6">
    <source>
        <dbReference type="ARBA" id="ARBA00023242"/>
    </source>
</evidence>
<dbReference type="Pfam" id="PF03478">
    <property type="entry name" value="Beta-prop_KIB1-4"/>
    <property type="match status" value="2"/>
</dbReference>
<gene>
    <name evidence="10" type="ORF">BS78_K169800</name>
</gene>
<feature type="compositionally biased region" description="Acidic residues" evidence="8">
    <location>
        <begin position="715"/>
        <end position="734"/>
    </location>
</feature>
<organism evidence="10 11">
    <name type="scientific">Paspalum vaginatum</name>
    <name type="common">seashore paspalum</name>
    <dbReference type="NCBI Taxonomy" id="158149"/>
    <lineage>
        <taxon>Eukaryota</taxon>
        <taxon>Viridiplantae</taxon>
        <taxon>Streptophyta</taxon>
        <taxon>Embryophyta</taxon>
        <taxon>Tracheophyta</taxon>
        <taxon>Spermatophyta</taxon>
        <taxon>Magnoliopsida</taxon>
        <taxon>Liliopsida</taxon>
        <taxon>Poales</taxon>
        <taxon>Poaceae</taxon>
        <taxon>PACMAD clade</taxon>
        <taxon>Panicoideae</taxon>
        <taxon>Andropogonodae</taxon>
        <taxon>Paspaleae</taxon>
        <taxon>Paspalinae</taxon>
        <taxon>Paspalum</taxon>
    </lineage>
</organism>
<dbReference type="InterPro" id="IPR007021">
    <property type="entry name" value="DUF659"/>
</dbReference>